<dbReference type="InterPro" id="IPR051797">
    <property type="entry name" value="TrmB-like"/>
</dbReference>
<dbReference type="OrthoDB" id="30795at2157"/>
<evidence type="ECO:0000313" key="2">
    <source>
        <dbReference type="EMBL" id="ADN35076.1"/>
    </source>
</evidence>
<dbReference type="InterPro" id="IPR036390">
    <property type="entry name" value="WH_DNA-bd_sf"/>
</dbReference>
<dbReference type="SUPFAM" id="SSF46785">
    <property type="entry name" value="Winged helix' DNA-binding domain"/>
    <property type="match status" value="1"/>
</dbReference>
<dbReference type="Proteomes" id="UP000006565">
    <property type="component" value="Chromosome"/>
</dbReference>
<dbReference type="HOGENOM" id="CLU_072493_2_0_2"/>
<protein>
    <submittedName>
        <fullName evidence="2">Transcriptional regulator, TrmB</fullName>
    </submittedName>
</protein>
<accession>E1RFC8</accession>
<name>E1RFC8_METP4</name>
<sequence length="253" mass="28714">MPEELVENLRNYGFTEYEAKAYTAIVGLGRGTAREICEISGVPQGRIYTVLNTLADRAFLEIQEGTPTFYLAENPAEVFAAIKDEYCNSIDEMIEDLRKLNYEAKPPSPFWSIHSEQGIINREKMLIRYAEHDIIIIIKDPAPLRPLLRDLKAAKKQVKLTILSDNIERSTYEALRIEEMSSDLSGLFMEMGRLGPVMKDPGWKTELFMIIDGVTAFTAGYRAGRKSATVIKMPPICFMMKRLIEILEPAARE</sequence>
<evidence type="ECO:0000259" key="1">
    <source>
        <dbReference type="Pfam" id="PF01978"/>
    </source>
</evidence>
<dbReference type="PANTHER" id="PTHR34293">
    <property type="entry name" value="HTH-TYPE TRANSCRIPTIONAL REGULATOR TRMBL2"/>
    <property type="match status" value="1"/>
</dbReference>
<feature type="domain" description="Transcription regulator TrmB N-terminal" evidence="1">
    <location>
        <begin position="9"/>
        <end position="75"/>
    </location>
</feature>
<evidence type="ECO:0000313" key="3">
    <source>
        <dbReference type="Proteomes" id="UP000006565"/>
    </source>
</evidence>
<dbReference type="eggNOG" id="arCOG02037">
    <property type="taxonomic scope" value="Archaea"/>
</dbReference>
<dbReference type="Gene3D" id="1.10.10.10">
    <property type="entry name" value="Winged helix-like DNA-binding domain superfamily/Winged helix DNA-binding domain"/>
    <property type="match status" value="1"/>
</dbReference>
<dbReference type="RefSeq" id="WP_013328255.1">
    <property type="nucleotide sequence ID" value="NC_014507.1"/>
</dbReference>
<dbReference type="EMBL" id="CP002117">
    <property type="protein sequence ID" value="ADN35076.1"/>
    <property type="molecule type" value="Genomic_DNA"/>
</dbReference>
<dbReference type="PANTHER" id="PTHR34293:SF1">
    <property type="entry name" value="HTH-TYPE TRANSCRIPTIONAL REGULATOR TRMBL2"/>
    <property type="match status" value="1"/>
</dbReference>
<organism evidence="2 3">
    <name type="scientific">Methanolacinia petrolearia (strain DSM 11571 / OCM 486 / SEBR 4847)</name>
    <name type="common">Methanoplanus petrolearius</name>
    <dbReference type="NCBI Taxonomy" id="679926"/>
    <lineage>
        <taxon>Archaea</taxon>
        <taxon>Methanobacteriati</taxon>
        <taxon>Methanobacteriota</taxon>
        <taxon>Stenosarchaea group</taxon>
        <taxon>Methanomicrobia</taxon>
        <taxon>Methanomicrobiales</taxon>
        <taxon>Methanomicrobiaceae</taxon>
        <taxon>Methanolacinia</taxon>
    </lineage>
</organism>
<dbReference type="KEGG" id="mpi:Mpet_0300"/>
<dbReference type="GeneID" id="9742743"/>
<gene>
    <name evidence="2" type="ordered locus">Mpet_0300</name>
</gene>
<dbReference type="InterPro" id="IPR036388">
    <property type="entry name" value="WH-like_DNA-bd_sf"/>
</dbReference>
<dbReference type="AlphaFoldDB" id="E1RFC8"/>
<reference evidence="2 3" key="1">
    <citation type="journal article" date="2010" name="Stand. Genomic Sci.">
        <title>Complete genome sequence of Methanoplanus petrolearius type strain (SEBR 4847).</title>
        <authorList>
            <person name="Brambilla E."/>
            <person name="Djao O.D."/>
            <person name="Daligault H."/>
            <person name="Lapidus A."/>
            <person name="Lucas S."/>
            <person name="Hammon N."/>
            <person name="Nolan M."/>
            <person name="Tice H."/>
            <person name="Cheng J.F."/>
            <person name="Han C."/>
            <person name="Tapia R."/>
            <person name="Goodwin L."/>
            <person name="Pitluck S."/>
            <person name="Liolios K."/>
            <person name="Ivanova N."/>
            <person name="Mavromatis K."/>
            <person name="Mikhailova N."/>
            <person name="Pati A."/>
            <person name="Chen A."/>
            <person name="Palaniappan K."/>
            <person name="Land M."/>
            <person name="Hauser L."/>
            <person name="Chang Y.J."/>
            <person name="Jeffries C.D."/>
            <person name="Rohde M."/>
            <person name="Spring S."/>
            <person name="Sikorski J."/>
            <person name="Goker M."/>
            <person name="Woyke T."/>
            <person name="Bristow J."/>
            <person name="Eisen J.A."/>
            <person name="Markowitz V."/>
            <person name="Hugenholtz P."/>
            <person name="Kyrpides N.C."/>
            <person name="Klenk H.P."/>
        </authorList>
    </citation>
    <scope>NUCLEOTIDE SEQUENCE [LARGE SCALE GENOMIC DNA]</scope>
    <source>
        <strain evidence="3">DSM 11571 / OCM 486 / SEBR 4847</strain>
    </source>
</reference>
<dbReference type="InterPro" id="IPR002831">
    <property type="entry name" value="Tscrpt_reg_TrmB_N"/>
</dbReference>
<dbReference type="Pfam" id="PF01978">
    <property type="entry name" value="TrmB"/>
    <property type="match status" value="1"/>
</dbReference>
<keyword evidence="3" id="KW-1185">Reference proteome</keyword>
<dbReference type="STRING" id="679926.Mpet_0300"/>
<proteinExistence type="predicted"/>